<evidence type="ECO:0000256" key="4">
    <source>
        <dbReference type="ARBA" id="ARBA00022989"/>
    </source>
</evidence>
<dbReference type="PANTHER" id="PTHR32322:SF18">
    <property type="entry name" value="S-ADENOSYLMETHIONINE_S-ADENOSYLHOMOCYSTEINE TRANSPORTER"/>
    <property type="match status" value="1"/>
</dbReference>
<evidence type="ECO:0000313" key="9">
    <source>
        <dbReference type="Proteomes" id="UP000018418"/>
    </source>
</evidence>
<feature type="domain" description="EamA" evidence="7">
    <location>
        <begin position="156"/>
        <end position="289"/>
    </location>
</feature>
<evidence type="ECO:0000256" key="2">
    <source>
        <dbReference type="ARBA" id="ARBA00022475"/>
    </source>
</evidence>
<name>V2U7P8_9GAMM</name>
<evidence type="ECO:0000313" key="8">
    <source>
        <dbReference type="EMBL" id="ESK50308.1"/>
    </source>
</evidence>
<dbReference type="Gene3D" id="1.10.3730.20">
    <property type="match status" value="1"/>
</dbReference>
<feature type="transmembrane region" description="Helical" evidence="6">
    <location>
        <begin position="187"/>
        <end position="205"/>
    </location>
</feature>
<evidence type="ECO:0000256" key="1">
    <source>
        <dbReference type="ARBA" id="ARBA00004651"/>
    </source>
</evidence>
<dbReference type="PATRIC" id="fig|1341683.3.peg.2257"/>
<protein>
    <recommendedName>
        <fullName evidence="7">EamA domain-containing protein</fullName>
    </recommendedName>
</protein>
<gene>
    <name evidence="8" type="ORF">P255_02284</name>
</gene>
<keyword evidence="4 6" id="KW-1133">Transmembrane helix</keyword>
<comment type="subcellular location">
    <subcellularLocation>
        <location evidence="1">Cell membrane</location>
        <topology evidence="1">Multi-pass membrane protein</topology>
    </subcellularLocation>
</comment>
<feature type="domain" description="EamA" evidence="7">
    <location>
        <begin position="13"/>
        <end position="142"/>
    </location>
</feature>
<feature type="transmembrane region" description="Helical" evidence="6">
    <location>
        <begin position="7"/>
        <end position="26"/>
    </location>
</feature>
<dbReference type="InterPro" id="IPR000620">
    <property type="entry name" value="EamA_dom"/>
</dbReference>
<feature type="transmembrane region" description="Helical" evidence="6">
    <location>
        <begin position="128"/>
        <end position="147"/>
    </location>
</feature>
<feature type="transmembrane region" description="Helical" evidence="6">
    <location>
        <begin position="273"/>
        <end position="293"/>
    </location>
</feature>
<evidence type="ECO:0000256" key="5">
    <source>
        <dbReference type="ARBA" id="ARBA00023136"/>
    </source>
</evidence>
<dbReference type="AlphaFoldDB" id="V2U7P8"/>
<reference evidence="8 9" key="1">
    <citation type="submission" date="2013-10" db="EMBL/GenBank/DDBJ databases">
        <title>The Genome Sequence of Acinetobacter brisouii CIP 110357.</title>
        <authorList>
            <consortium name="The Broad Institute Genomics Platform"/>
            <consortium name="The Broad Institute Genome Sequencing Center for Infectious Disease"/>
            <person name="Cerqueira G."/>
            <person name="Feldgarden M."/>
            <person name="Courvalin P."/>
            <person name="Grillot-Courvalin C."/>
            <person name="Clermont D."/>
            <person name="Rocha E."/>
            <person name="Yoon E.-J."/>
            <person name="Nemec A."/>
            <person name="Young S.K."/>
            <person name="Zeng Q."/>
            <person name="Gargeya S."/>
            <person name="Fitzgerald M."/>
            <person name="Abouelleil A."/>
            <person name="Alvarado L."/>
            <person name="Berlin A.M."/>
            <person name="Chapman S.B."/>
            <person name="Gainer-Dewar J."/>
            <person name="Goldberg J."/>
            <person name="Gnerre S."/>
            <person name="Griggs A."/>
            <person name="Gujja S."/>
            <person name="Hansen M."/>
            <person name="Howarth C."/>
            <person name="Imamovic A."/>
            <person name="Ireland A."/>
            <person name="Larimer J."/>
            <person name="McCowan C."/>
            <person name="Murphy C."/>
            <person name="Pearson M."/>
            <person name="Poon T.W."/>
            <person name="Priest M."/>
            <person name="Roberts A."/>
            <person name="Saif S."/>
            <person name="Shea T."/>
            <person name="Sykes S."/>
            <person name="Wortman J."/>
            <person name="Nusbaum C."/>
            <person name="Birren B."/>
        </authorList>
    </citation>
    <scope>NUCLEOTIDE SEQUENCE [LARGE SCALE GENOMIC DNA]</scope>
    <source>
        <strain evidence="8 9">CIP 110357</strain>
    </source>
</reference>
<dbReference type="Pfam" id="PF00892">
    <property type="entry name" value="EamA"/>
    <property type="match status" value="2"/>
</dbReference>
<feature type="transmembrane region" description="Helical" evidence="6">
    <location>
        <begin position="220"/>
        <end position="242"/>
    </location>
</feature>
<feature type="transmembrane region" description="Helical" evidence="6">
    <location>
        <begin position="38"/>
        <end position="58"/>
    </location>
</feature>
<organism evidence="8 9">
    <name type="scientific">Acinetobacter brisouii CIP 110357</name>
    <dbReference type="NCBI Taxonomy" id="1341683"/>
    <lineage>
        <taxon>Bacteria</taxon>
        <taxon>Pseudomonadati</taxon>
        <taxon>Pseudomonadota</taxon>
        <taxon>Gammaproteobacteria</taxon>
        <taxon>Moraxellales</taxon>
        <taxon>Moraxellaceae</taxon>
        <taxon>Acinetobacter</taxon>
    </lineage>
</organism>
<comment type="caution">
    <text evidence="8">The sequence shown here is derived from an EMBL/GenBank/DDBJ whole genome shotgun (WGS) entry which is preliminary data.</text>
</comment>
<dbReference type="EMBL" id="AYEU01000007">
    <property type="protein sequence ID" value="ESK50308.1"/>
    <property type="molecule type" value="Genomic_DNA"/>
</dbReference>
<sequence>MAVIEMNPRVFAAIFLLCLTWGYLWVPMKISLHTFPPFFFTALRLLIGGLCLLLLQIFLKKSIFPSRHEWAKILLLSGLMCIGYYGLSTFGMQYVGSGLSAILVYTMPIIIGVLAHYFLAERLNTQKLIGLGLGTLGILIILSNQLLHLKFNLTLFGELLIILAAFFWACATVYMKKQFASYDKIKLTMWQLFMGGLMLYVLAYATEDLSHLAWHNNMTLLYVGYSSVLGTALAFLLWNWIVSQIDASLASISIMSVPLLGMFFGHVQLHEPLSLNILLGAVFICLGIISCSLKRSGSGSFNQHKTAHICLNDKDL</sequence>
<keyword evidence="5 6" id="KW-0472">Membrane</keyword>
<dbReference type="PANTHER" id="PTHR32322">
    <property type="entry name" value="INNER MEMBRANE TRANSPORTER"/>
    <property type="match status" value="1"/>
</dbReference>
<dbReference type="Proteomes" id="UP000018418">
    <property type="component" value="Unassembled WGS sequence"/>
</dbReference>
<dbReference type="InterPro" id="IPR050638">
    <property type="entry name" value="AA-Vitamin_Transporters"/>
</dbReference>
<feature type="transmembrane region" description="Helical" evidence="6">
    <location>
        <begin position="153"/>
        <end position="175"/>
    </location>
</feature>
<feature type="transmembrane region" description="Helical" evidence="6">
    <location>
        <begin position="249"/>
        <end position="267"/>
    </location>
</feature>
<evidence type="ECO:0000259" key="7">
    <source>
        <dbReference type="Pfam" id="PF00892"/>
    </source>
</evidence>
<accession>V2U7P8</accession>
<keyword evidence="2" id="KW-1003">Cell membrane</keyword>
<feature type="transmembrane region" description="Helical" evidence="6">
    <location>
        <begin position="70"/>
        <end position="87"/>
    </location>
</feature>
<dbReference type="GO" id="GO:0005886">
    <property type="term" value="C:plasma membrane"/>
    <property type="evidence" value="ECO:0007669"/>
    <property type="project" value="UniProtKB-SubCell"/>
</dbReference>
<proteinExistence type="predicted"/>
<evidence type="ECO:0000256" key="6">
    <source>
        <dbReference type="SAM" id="Phobius"/>
    </source>
</evidence>
<keyword evidence="3 6" id="KW-0812">Transmembrane</keyword>
<dbReference type="HOGENOM" id="CLU_033863_5_0_6"/>
<evidence type="ECO:0000256" key="3">
    <source>
        <dbReference type="ARBA" id="ARBA00022692"/>
    </source>
</evidence>
<keyword evidence="9" id="KW-1185">Reference proteome</keyword>
<dbReference type="SUPFAM" id="SSF103481">
    <property type="entry name" value="Multidrug resistance efflux transporter EmrE"/>
    <property type="match status" value="2"/>
</dbReference>
<dbReference type="InterPro" id="IPR037185">
    <property type="entry name" value="EmrE-like"/>
</dbReference>
<feature type="transmembrane region" description="Helical" evidence="6">
    <location>
        <begin position="99"/>
        <end position="119"/>
    </location>
</feature>